<sequence length="669" mass="76060">MLNANQILINDPLAKLIQPDNFVGWTFSIDYEYAMVMTNDLWKAKALGIPHNCFLLATSIDPIHFAQTAEEDKEIILLRVLGSTKLPQDDDLVRTKIDFFQQRTSVYGNDTEREIDDITQNQLQFGGLKCRVLGTFYTSEGELWLGSDIESFATASRLNVYRPHGEALRTIVNYVDPIRKKDAREAAIQIGLRGEPAPFQIGTVRYTSTDRLHRKSQNAEMVPVFVQPSDFLARRTAVLGMTRTGKSNMIKQMVSVVKRVADSGGIKIGQIIYDINGEYANANQQDKGALADIYINDTIRYRMLKADGFLELQNNFYVQLNDGFSIIKRIVEENKNEKQNDVSVFLNTSFDQPEKEDVSSFKRWQVRSSAYKAMLYLAGFPPIENDKVVFNANSNVIAAVNGTAQKTFPDPKFGLNLSQAAEWFIAARDANRQNTLMSSSGNNWLDDDTKAILNMMKQRNDNDTFIKGYKVILDARPYHSPRRSTEVTDEIYDYLKDGKIIILDLSVGEASLREDISKQIARAIFSKSMEYFLKGNTPPNIVVYIEEAHNLIGRNMVLTDTWPRLAKEGAKYRISLVYATQEVSSMHPNILANTENWFITHLNNLREIKELAQFYDFDDFSESLIRAQDVGFARVKTLSGPFVVPVQIDKFDPELERQRVSENRTAQQA</sequence>
<feature type="domain" description="Helicase HerA central" evidence="1">
    <location>
        <begin position="218"/>
        <end position="335"/>
    </location>
</feature>
<proteinExistence type="predicted"/>
<evidence type="ECO:0000259" key="1">
    <source>
        <dbReference type="Pfam" id="PF01935"/>
    </source>
</evidence>
<dbReference type="PANTHER" id="PTHR42957">
    <property type="entry name" value="HELICASE MJ1565-RELATED"/>
    <property type="match status" value="1"/>
</dbReference>
<accession>A0A644W270</accession>
<dbReference type="InterPro" id="IPR008571">
    <property type="entry name" value="HerA-like"/>
</dbReference>
<organism evidence="2">
    <name type="scientific">bioreactor metagenome</name>
    <dbReference type="NCBI Taxonomy" id="1076179"/>
    <lineage>
        <taxon>unclassified sequences</taxon>
        <taxon>metagenomes</taxon>
        <taxon>ecological metagenomes</taxon>
    </lineage>
</organism>
<dbReference type="InterPro" id="IPR027417">
    <property type="entry name" value="P-loop_NTPase"/>
</dbReference>
<name>A0A644W270_9ZZZZ</name>
<dbReference type="EMBL" id="VSSQ01000516">
    <property type="protein sequence ID" value="MPL96593.1"/>
    <property type="molecule type" value="Genomic_DNA"/>
</dbReference>
<reference evidence="2" key="1">
    <citation type="submission" date="2019-08" db="EMBL/GenBank/DDBJ databases">
        <authorList>
            <person name="Kucharzyk K."/>
            <person name="Murdoch R.W."/>
            <person name="Higgins S."/>
            <person name="Loffler F."/>
        </authorList>
    </citation>
    <scope>NUCLEOTIDE SEQUENCE</scope>
</reference>
<evidence type="ECO:0000313" key="2">
    <source>
        <dbReference type="EMBL" id="MPL96593.1"/>
    </source>
</evidence>
<dbReference type="InterPro" id="IPR002789">
    <property type="entry name" value="HerA_central"/>
</dbReference>
<comment type="caution">
    <text evidence="2">The sequence shown here is derived from an EMBL/GenBank/DDBJ whole genome shotgun (WGS) entry which is preliminary data.</text>
</comment>
<dbReference type="Pfam" id="PF01935">
    <property type="entry name" value="DUF87"/>
    <property type="match status" value="1"/>
</dbReference>
<dbReference type="Gene3D" id="3.40.50.300">
    <property type="entry name" value="P-loop containing nucleotide triphosphate hydrolases"/>
    <property type="match status" value="2"/>
</dbReference>
<dbReference type="PANTHER" id="PTHR42957:SF1">
    <property type="entry name" value="HELICASE MJ1565-RELATED"/>
    <property type="match status" value="1"/>
</dbReference>
<dbReference type="SUPFAM" id="SSF52540">
    <property type="entry name" value="P-loop containing nucleoside triphosphate hydrolases"/>
    <property type="match status" value="1"/>
</dbReference>
<dbReference type="AlphaFoldDB" id="A0A644W270"/>
<protein>
    <recommendedName>
        <fullName evidence="1">Helicase HerA central domain-containing protein</fullName>
    </recommendedName>
</protein>
<gene>
    <name evidence="2" type="ORF">SDC9_42775</name>
</gene>